<evidence type="ECO:0000256" key="2">
    <source>
        <dbReference type="SAM" id="SignalP"/>
    </source>
</evidence>
<sequence precursor="true">MNIRQQKNATRFAATALLIALSAPFAASAEEWSLTTDSGLVARGELDDRTDAARLWLRRESEGIVIATSYSWDEVTRLSRDGQAVDLDGVRGDAAAHATEGPKSVYELPAGDSPPAAAARSHKTYYRASDRPVGAEIVAVRLVNLDRDVEPDGYEVGVALRGSRGLPVAERGSLRASLRARVRRLGEQRWRWRDVESWSLNFAAADWSPCDGGGVAWFRLPWRRGSHDRDASLPSVGLLSVDLGLWGEGSFAASSAAPLRSIGPLRDLLEQETGDRYGRWETTGPRPARRAGDSRFHASGWGAGGWGAAWAPGVTPIAAF</sequence>
<gene>
    <name evidence="3" type="ORF">Mal64_24120</name>
</gene>
<dbReference type="Proteomes" id="UP000315440">
    <property type="component" value="Unassembled WGS sequence"/>
</dbReference>
<evidence type="ECO:0000256" key="1">
    <source>
        <dbReference type="SAM" id="MobiDB-lite"/>
    </source>
</evidence>
<feature type="signal peptide" evidence="2">
    <location>
        <begin position="1"/>
        <end position="29"/>
    </location>
</feature>
<dbReference type="EMBL" id="SJPQ01000002">
    <property type="protein sequence ID" value="TWT88922.1"/>
    <property type="molecule type" value="Genomic_DNA"/>
</dbReference>
<dbReference type="AlphaFoldDB" id="A0A5C5ZN60"/>
<dbReference type="RefSeq" id="WP_146400398.1">
    <property type="nucleotide sequence ID" value="NZ_SJPQ01000002.1"/>
</dbReference>
<evidence type="ECO:0000313" key="4">
    <source>
        <dbReference type="Proteomes" id="UP000315440"/>
    </source>
</evidence>
<keyword evidence="2" id="KW-0732">Signal</keyword>
<name>A0A5C5ZN60_9BACT</name>
<feature type="region of interest" description="Disordered" evidence="1">
    <location>
        <begin position="94"/>
        <end position="117"/>
    </location>
</feature>
<proteinExistence type="predicted"/>
<reference evidence="3 4" key="1">
    <citation type="submission" date="2019-02" db="EMBL/GenBank/DDBJ databases">
        <title>Deep-cultivation of Planctomycetes and their phenomic and genomic characterization uncovers novel biology.</title>
        <authorList>
            <person name="Wiegand S."/>
            <person name="Jogler M."/>
            <person name="Boedeker C."/>
            <person name="Pinto D."/>
            <person name="Vollmers J."/>
            <person name="Rivas-Marin E."/>
            <person name="Kohn T."/>
            <person name="Peeters S.H."/>
            <person name="Heuer A."/>
            <person name="Rast P."/>
            <person name="Oberbeckmann S."/>
            <person name="Bunk B."/>
            <person name="Jeske O."/>
            <person name="Meyerdierks A."/>
            <person name="Storesund J.E."/>
            <person name="Kallscheuer N."/>
            <person name="Luecker S."/>
            <person name="Lage O.M."/>
            <person name="Pohl T."/>
            <person name="Merkel B.J."/>
            <person name="Hornburger P."/>
            <person name="Mueller R.-W."/>
            <person name="Bruemmer F."/>
            <person name="Labrenz M."/>
            <person name="Spormann A.M."/>
            <person name="Op Den Camp H."/>
            <person name="Overmann J."/>
            <person name="Amann R."/>
            <person name="Jetten M.S.M."/>
            <person name="Mascher T."/>
            <person name="Medema M.H."/>
            <person name="Devos D.P."/>
            <person name="Kaster A.-K."/>
            <person name="Ovreas L."/>
            <person name="Rohde M."/>
            <person name="Galperin M.Y."/>
            <person name="Jogler C."/>
        </authorList>
    </citation>
    <scope>NUCLEOTIDE SEQUENCE [LARGE SCALE GENOMIC DNA]</scope>
    <source>
        <strain evidence="3 4">Mal64</strain>
    </source>
</reference>
<dbReference type="OrthoDB" id="260020at2"/>
<organism evidence="3 4">
    <name type="scientific">Pseudobythopirellula maris</name>
    <dbReference type="NCBI Taxonomy" id="2527991"/>
    <lineage>
        <taxon>Bacteria</taxon>
        <taxon>Pseudomonadati</taxon>
        <taxon>Planctomycetota</taxon>
        <taxon>Planctomycetia</taxon>
        <taxon>Pirellulales</taxon>
        <taxon>Lacipirellulaceae</taxon>
        <taxon>Pseudobythopirellula</taxon>
    </lineage>
</organism>
<protein>
    <submittedName>
        <fullName evidence="3">Uncharacterized protein</fullName>
    </submittedName>
</protein>
<comment type="caution">
    <text evidence="3">The sequence shown here is derived from an EMBL/GenBank/DDBJ whole genome shotgun (WGS) entry which is preliminary data.</text>
</comment>
<keyword evidence="4" id="KW-1185">Reference proteome</keyword>
<accession>A0A5C5ZN60</accession>
<feature type="chain" id="PRO_5022964879" evidence="2">
    <location>
        <begin position="30"/>
        <end position="320"/>
    </location>
</feature>
<evidence type="ECO:0000313" key="3">
    <source>
        <dbReference type="EMBL" id="TWT88922.1"/>
    </source>
</evidence>